<dbReference type="EMBL" id="GBRH01254513">
    <property type="protein sequence ID" value="JAD43382.1"/>
    <property type="molecule type" value="Transcribed_RNA"/>
</dbReference>
<proteinExistence type="predicted"/>
<evidence type="ECO:0000256" key="1">
    <source>
        <dbReference type="SAM" id="MobiDB-lite"/>
    </source>
</evidence>
<feature type="region of interest" description="Disordered" evidence="1">
    <location>
        <begin position="1"/>
        <end position="60"/>
    </location>
</feature>
<feature type="compositionally biased region" description="Polar residues" evidence="1">
    <location>
        <begin position="7"/>
        <end position="21"/>
    </location>
</feature>
<name>A0A0A9A8K8_ARUDO</name>
<reference evidence="2" key="1">
    <citation type="submission" date="2014-09" db="EMBL/GenBank/DDBJ databases">
        <authorList>
            <person name="Magalhaes I.L.F."/>
            <person name="Oliveira U."/>
            <person name="Santos F.R."/>
            <person name="Vidigal T.H.D.A."/>
            <person name="Brescovit A.D."/>
            <person name="Santos A.J."/>
        </authorList>
    </citation>
    <scope>NUCLEOTIDE SEQUENCE</scope>
    <source>
        <tissue evidence="2">Shoot tissue taken approximately 20 cm above the soil surface</tissue>
    </source>
</reference>
<organism evidence="2">
    <name type="scientific">Arundo donax</name>
    <name type="common">Giant reed</name>
    <name type="synonym">Donax arundinaceus</name>
    <dbReference type="NCBI Taxonomy" id="35708"/>
    <lineage>
        <taxon>Eukaryota</taxon>
        <taxon>Viridiplantae</taxon>
        <taxon>Streptophyta</taxon>
        <taxon>Embryophyta</taxon>
        <taxon>Tracheophyta</taxon>
        <taxon>Spermatophyta</taxon>
        <taxon>Magnoliopsida</taxon>
        <taxon>Liliopsida</taxon>
        <taxon>Poales</taxon>
        <taxon>Poaceae</taxon>
        <taxon>PACMAD clade</taxon>
        <taxon>Arundinoideae</taxon>
        <taxon>Arundineae</taxon>
        <taxon>Arundo</taxon>
    </lineage>
</organism>
<evidence type="ECO:0000313" key="2">
    <source>
        <dbReference type="EMBL" id="JAD43382.1"/>
    </source>
</evidence>
<protein>
    <submittedName>
        <fullName evidence="2">Uncharacterized protein</fullName>
    </submittedName>
</protein>
<accession>A0A0A9A8K8</accession>
<sequence length="60" mass="6751">MLRETITPRQNQGAKPQQSEPNEIGREIEVPWVAMSARRGRSHGGGRWPAAGKERARDLE</sequence>
<dbReference type="AlphaFoldDB" id="A0A0A9A8K8"/>
<reference evidence="2" key="2">
    <citation type="journal article" date="2015" name="Data Brief">
        <title>Shoot transcriptome of the giant reed, Arundo donax.</title>
        <authorList>
            <person name="Barrero R.A."/>
            <person name="Guerrero F.D."/>
            <person name="Moolhuijzen P."/>
            <person name="Goolsby J.A."/>
            <person name="Tidwell J."/>
            <person name="Bellgard S.E."/>
            <person name="Bellgard M.I."/>
        </authorList>
    </citation>
    <scope>NUCLEOTIDE SEQUENCE</scope>
    <source>
        <tissue evidence="2">Shoot tissue taken approximately 20 cm above the soil surface</tissue>
    </source>
</reference>